<keyword evidence="1 5" id="KW-0489">Methyltransferase</keyword>
<dbReference type="Gene3D" id="3.40.1280.10">
    <property type="match status" value="1"/>
</dbReference>
<sequence>MKVRILSIGADKSGLFEPAIAEYLKRIRRYVPVELVELPPSKKGGIDPQRAREEEGQSLLSRLKDSERVVVLDERGDLMGSEAFSREIVQDAMNRGRDLAFLIGGAEGHSAAVRSRADRILALSPLTLAHRLARLVLVEQLYRGFAIARGEPYHK</sequence>
<dbReference type="Pfam" id="PF02590">
    <property type="entry name" value="SPOUT_MTase"/>
    <property type="match status" value="1"/>
</dbReference>
<keyword evidence="7" id="KW-1185">Reference proteome</keyword>
<dbReference type="EC" id="2.1.1.177" evidence="5"/>
<evidence type="ECO:0000313" key="6">
    <source>
        <dbReference type="EMBL" id="AKU92276.1"/>
    </source>
</evidence>
<dbReference type="CDD" id="cd18081">
    <property type="entry name" value="RlmH-like"/>
    <property type="match status" value="1"/>
</dbReference>
<comment type="catalytic activity">
    <reaction evidence="5">
        <text>pseudouridine(1915) in 23S rRNA + S-adenosyl-L-methionine = N(3)-methylpseudouridine(1915) in 23S rRNA + S-adenosyl-L-homocysteine + H(+)</text>
        <dbReference type="Rhea" id="RHEA:42752"/>
        <dbReference type="Rhea" id="RHEA-COMP:10221"/>
        <dbReference type="Rhea" id="RHEA-COMP:10222"/>
        <dbReference type="ChEBI" id="CHEBI:15378"/>
        <dbReference type="ChEBI" id="CHEBI:57856"/>
        <dbReference type="ChEBI" id="CHEBI:59789"/>
        <dbReference type="ChEBI" id="CHEBI:65314"/>
        <dbReference type="ChEBI" id="CHEBI:74486"/>
        <dbReference type="EC" id="2.1.1.177"/>
    </reaction>
</comment>
<dbReference type="PANTHER" id="PTHR33603:SF1">
    <property type="entry name" value="RIBOSOMAL RNA LARGE SUBUNIT METHYLTRANSFERASE H"/>
    <property type="match status" value="1"/>
</dbReference>
<gene>
    <name evidence="5" type="primary">rlmH</name>
    <name evidence="6" type="ORF">AKJ08_2663</name>
</gene>
<comment type="similarity">
    <text evidence="4 5">Belongs to the RNA methyltransferase RlmH family.</text>
</comment>
<dbReference type="InterPro" id="IPR029028">
    <property type="entry name" value="Alpha/beta_knot_MTases"/>
</dbReference>
<evidence type="ECO:0000256" key="1">
    <source>
        <dbReference type="ARBA" id="ARBA00022603"/>
    </source>
</evidence>
<evidence type="ECO:0000313" key="7">
    <source>
        <dbReference type="Proteomes" id="UP000055590"/>
    </source>
</evidence>
<dbReference type="OrthoDB" id="9806643at2"/>
<evidence type="ECO:0000256" key="5">
    <source>
        <dbReference type="HAMAP-Rule" id="MF_00658"/>
    </source>
</evidence>
<evidence type="ECO:0000256" key="3">
    <source>
        <dbReference type="ARBA" id="ARBA00022691"/>
    </source>
</evidence>
<dbReference type="GO" id="GO:0070038">
    <property type="term" value="F:rRNA (pseudouridine-N3-)-methyltransferase activity"/>
    <property type="evidence" value="ECO:0007669"/>
    <property type="project" value="UniProtKB-UniRule"/>
</dbReference>
<dbReference type="HAMAP" id="MF_00658">
    <property type="entry name" value="23SrRNA_methyltr_H"/>
    <property type="match status" value="1"/>
</dbReference>
<feature type="binding site" evidence="5">
    <location>
        <begin position="123"/>
        <end position="128"/>
    </location>
    <ligand>
        <name>S-adenosyl-L-methionine</name>
        <dbReference type="ChEBI" id="CHEBI:59789"/>
    </ligand>
</feature>
<accession>A0A0K1PFT8</accession>
<proteinExistence type="inferred from homology"/>
<dbReference type="AlphaFoldDB" id="A0A0K1PFT8"/>
<dbReference type="PATRIC" id="fig|1391653.3.peg.2767"/>
<dbReference type="EMBL" id="CP012332">
    <property type="protein sequence ID" value="AKU92276.1"/>
    <property type="molecule type" value="Genomic_DNA"/>
</dbReference>
<keyword evidence="5" id="KW-0963">Cytoplasm</keyword>
<dbReference type="STRING" id="1391653.AKJ08_2663"/>
<dbReference type="SUPFAM" id="SSF75217">
    <property type="entry name" value="alpha/beta knot"/>
    <property type="match status" value="1"/>
</dbReference>
<comment type="function">
    <text evidence="5">Specifically methylates the pseudouridine at position 1915 (m3Psi1915) in 23S rRNA.</text>
</comment>
<evidence type="ECO:0000256" key="2">
    <source>
        <dbReference type="ARBA" id="ARBA00022679"/>
    </source>
</evidence>
<keyword evidence="3 5" id="KW-0949">S-adenosyl-L-methionine</keyword>
<comment type="subunit">
    <text evidence="5">Homodimer.</text>
</comment>
<organism evidence="6 7">
    <name type="scientific">Vulgatibacter incomptus</name>
    <dbReference type="NCBI Taxonomy" id="1391653"/>
    <lineage>
        <taxon>Bacteria</taxon>
        <taxon>Pseudomonadati</taxon>
        <taxon>Myxococcota</taxon>
        <taxon>Myxococcia</taxon>
        <taxon>Myxococcales</taxon>
        <taxon>Cystobacterineae</taxon>
        <taxon>Vulgatibacteraceae</taxon>
        <taxon>Vulgatibacter</taxon>
    </lineage>
</organism>
<evidence type="ECO:0000256" key="4">
    <source>
        <dbReference type="ARBA" id="ARBA00038303"/>
    </source>
</evidence>
<dbReference type="Proteomes" id="UP000055590">
    <property type="component" value="Chromosome"/>
</dbReference>
<dbReference type="InterPro" id="IPR029026">
    <property type="entry name" value="tRNA_m1G_MTases_N"/>
</dbReference>
<feature type="binding site" evidence="5">
    <location>
        <position position="104"/>
    </location>
    <ligand>
        <name>S-adenosyl-L-methionine</name>
        <dbReference type="ChEBI" id="CHEBI:59789"/>
    </ligand>
</feature>
<name>A0A0K1PFT8_9BACT</name>
<dbReference type="InterPro" id="IPR003742">
    <property type="entry name" value="RlmH-like"/>
</dbReference>
<keyword evidence="2 5" id="KW-0808">Transferase</keyword>
<dbReference type="PANTHER" id="PTHR33603">
    <property type="entry name" value="METHYLTRANSFERASE"/>
    <property type="match status" value="1"/>
</dbReference>
<feature type="binding site" evidence="5">
    <location>
        <position position="72"/>
    </location>
    <ligand>
        <name>S-adenosyl-L-methionine</name>
        <dbReference type="ChEBI" id="CHEBI:59789"/>
    </ligand>
</feature>
<keyword evidence="5" id="KW-0698">rRNA processing</keyword>
<dbReference type="RefSeq" id="WP_050726469.1">
    <property type="nucleotide sequence ID" value="NZ_CP012332.1"/>
</dbReference>
<protein>
    <recommendedName>
        <fullName evidence="5">Ribosomal RNA large subunit methyltransferase H</fullName>
        <ecNumber evidence="5">2.1.1.177</ecNumber>
    </recommendedName>
    <alternativeName>
        <fullName evidence="5">23S rRNA (pseudouridine1915-N3)-methyltransferase</fullName>
    </alternativeName>
    <alternativeName>
        <fullName evidence="5">23S rRNA m3Psi1915 methyltransferase</fullName>
    </alternativeName>
    <alternativeName>
        <fullName evidence="5">rRNA (pseudouridine-N3-)-methyltransferase RlmH</fullName>
    </alternativeName>
</protein>
<dbReference type="KEGG" id="vin:AKJ08_2663"/>
<dbReference type="GO" id="GO:0005737">
    <property type="term" value="C:cytoplasm"/>
    <property type="evidence" value="ECO:0007669"/>
    <property type="project" value="UniProtKB-SubCell"/>
</dbReference>
<comment type="subcellular location">
    <subcellularLocation>
        <location evidence="5">Cytoplasm</location>
    </subcellularLocation>
</comment>
<dbReference type="PIRSF" id="PIRSF004505">
    <property type="entry name" value="MT_bac"/>
    <property type="match status" value="1"/>
</dbReference>
<reference evidence="6 7" key="1">
    <citation type="submission" date="2015-08" db="EMBL/GenBank/DDBJ databases">
        <authorList>
            <person name="Babu N.S."/>
            <person name="Beckwith C.J."/>
            <person name="Beseler K.G."/>
            <person name="Brison A."/>
            <person name="Carone J.V."/>
            <person name="Caskin T.P."/>
            <person name="Diamond M."/>
            <person name="Durham M.E."/>
            <person name="Foxe J.M."/>
            <person name="Go M."/>
            <person name="Henderson B.A."/>
            <person name="Jones I.B."/>
            <person name="McGettigan J.A."/>
            <person name="Micheletti S.J."/>
            <person name="Nasrallah M.E."/>
            <person name="Ortiz D."/>
            <person name="Piller C.R."/>
            <person name="Privatt S.R."/>
            <person name="Schneider S.L."/>
            <person name="Sharp S."/>
            <person name="Smith T.C."/>
            <person name="Stanton J.D."/>
            <person name="Ullery H.E."/>
            <person name="Wilson R.J."/>
            <person name="Serrano M.G."/>
            <person name="Buck G."/>
            <person name="Lee V."/>
            <person name="Wang Y."/>
            <person name="Carvalho R."/>
            <person name="Voegtly L."/>
            <person name="Shi R."/>
            <person name="Duckworth R."/>
            <person name="Johnson A."/>
            <person name="Loviza R."/>
            <person name="Walstead R."/>
            <person name="Shah Z."/>
            <person name="Kiflezghi M."/>
            <person name="Wade K."/>
            <person name="Ball S.L."/>
            <person name="Bradley K.W."/>
            <person name="Asai D.J."/>
            <person name="Bowman C.A."/>
            <person name="Russell D.A."/>
            <person name="Pope W.H."/>
            <person name="Jacobs-Sera D."/>
            <person name="Hendrix R.W."/>
            <person name="Hatfull G.F."/>
        </authorList>
    </citation>
    <scope>NUCLEOTIDE SEQUENCE [LARGE SCALE GENOMIC DNA]</scope>
    <source>
        <strain evidence="6 7">DSM 27710</strain>
    </source>
</reference>